<dbReference type="Proteomes" id="UP000249526">
    <property type="component" value="Unassembled WGS sequence"/>
</dbReference>
<name>A0A8G1RCS4_9EURO</name>
<reference evidence="2 3" key="1">
    <citation type="submission" date="2018-02" db="EMBL/GenBank/DDBJ databases">
        <title>The genomes of Aspergillus section Nigri reveals drivers in fungal speciation.</title>
        <authorList>
            <consortium name="DOE Joint Genome Institute"/>
            <person name="Vesth T.C."/>
            <person name="Nybo J."/>
            <person name="Theobald S."/>
            <person name="Brandl J."/>
            <person name="Frisvad J.C."/>
            <person name="Nielsen K.F."/>
            <person name="Lyhne E.K."/>
            <person name="Kogle M.E."/>
            <person name="Kuo A."/>
            <person name="Riley R."/>
            <person name="Clum A."/>
            <person name="Nolan M."/>
            <person name="Lipzen A."/>
            <person name="Salamov A."/>
            <person name="Henrissat B."/>
            <person name="Wiebenga A."/>
            <person name="De vries R.P."/>
            <person name="Grigoriev I.V."/>
            <person name="Mortensen U.H."/>
            <person name="Andersen M.R."/>
            <person name="Baker S.E."/>
        </authorList>
    </citation>
    <scope>NUCLEOTIDE SEQUENCE [LARGE SCALE GENOMIC DNA]</scope>
    <source>
        <strain evidence="2 3">CBS 112811</strain>
    </source>
</reference>
<evidence type="ECO:0000256" key="1">
    <source>
        <dbReference type="SAM" id="MobiDB-lite"/>
    </source>
</evidence>
<proteinExistence type="predicted"/>
<feature type="region of interest" description="Disordered" evidence="1">
    <location>
        <begin position="1"/>
        <end position="33"/>
    </location>
</feature>
<keyword evidence="3" id="KW-1185">Reference proteome</keyword>
<protein>
    <submittedName>
        <fullName evidence="2">Uncharacterized protein</fullName>
    </submittedName>
</protein>
<sequence length="244" mass="26514">MASPHFSPLPRPHTATTDRLPPAVPPPGECSTRSVLPLSPPSLVAPPRCLFHFQPIKCIHPSTFNSRLLHSLPLFPSQILPASVAYTPDPTRIIIIQNSNSQEARFPPPHTHSTFPGVQVQGSISSHLSDLPLCGSQSTRQPIGFRTPPTIVAFSEASAFESYLSTTTSPTATSQIRSRTTPRIRLELIPGSAPIVSLPHPGSVYRAVSCLSSRHSHSDFLLATLATRPNSLMSLTHRFHHRTS</sequence>
<gene>
    <name evidence="2" type="ORF">BO85DRAFT_180964</name>
</gene>
<evidence type="ECO:0000313" key="2">
    <source>
        <dbReference type="EMBL" id="RAH60895.1"/>
    </source>
</evidence>
<accession>A0A8G1RCS4</accession>
<dbReference type="AlphaFoldDB" id="A0A8G1RCS4"/>
<dbReference type="RefSeq" id="XP_025518817.1">
    <property type="nucleotide sequence ID" value="XM_025654351.1"/>
</dbReference>
<dbReference type="GeneID" id="37157753"/>
<dbReference type="EMBL" id="KZ825056">
    <property type="protein sequence ID" value="RAH60895.1"/>
    <property type="molecule type" value="Genomic_DNA"/>
</dbReference>
<organism evidence="2 3">
    <name type="scientific">Aspergillus piperis CBS 112811</name>
    <dbReference type="NCBI Taxonomy" id="1448313"/>
    <lineage>
        <taxon>Eukaryota</taxon>
        <taxon>Fungi</taxon>
        <taxon>Dikarya</taxon>
        <taxon>Ascomycota</taxon>
        <taxon>Pezizomycotina</taxon>
        <taxon>Eurotiomycetes</taxon>
        <taxon>Eurotiomycetidae</taxon>
        <taxon>Eurotiales</taxon>
        <taxon>Aspergillaceae</taxon>
        <taxon>Aspergillus</taxon>
        <taxon>Aspergillus subgen. Circumdati</taxon>
    </lineage>
</organism>
<evidence type="ECO:0000313" key="3">
    <source>
        <dbReference type="Proteomes" id="UP000249526"/>
    </source>
</evidence>